<dbReference type="EMBL" id="JAGKQM010000327">
    <property type="protein sequence ID" value="KAH0854671.1"/>
    <property type="molecule type" value="Genomic_DNA"/>
</dbReference>
<evidence type="ECO:0000256" key="3">
    <source>
        <dbReference type="PROSITE-ProRule" id="PRU00708"/>
    </source>
</evidence>
<proteinExistence type="inferred from homology"/>
<dbReference type="InterPro" id="IPR011990">
    <property type="entry name" value="TPR-like_helical_dom_sf"/>
</dbReference>
<dbReference type="PANTHER" id="PTHR47447">
    <property type="entry name" value="OS03G0856100 PROTEIN"/>
    <property type="match status" value="1"/>
</dbReference>
<keyword evidence="5" id="KW-1185">Reference proteome</keyword>
<accession>A0ABQ7XFK3</accession>
<comment type="caution">
    <text evidence="4">The sequence shown here is derived from an EMBL/GenBank/DDBJ whole genome shotgun (WGS) entry which is preliminary data.</text>
</comment>
<keyword evidence="2" id="KW-0677">Repeat</keyword>
<dbReference type="NCBIfam" id="TIGR00756">
    <property type="entry name" value="PPR"/>
    <property type="match status" value="1"/>
</dbReference>
<evidence type="ECO:0000256" key="1">
    <source>
        <dbReference type="ARBA" id="ARBA00007626"/>
    </source>
</evidence>
<dbReference type="InterPro" id="IPR002885">
    <property type="entry name" value="PPR_rpt"/>
</dbReference>
<dbReference type="Pfam" id="PF01535">
    <property type="entry name" value="PPR"/>
    <property type="match status" value="2"/>
</dbReference>
<comment type="similarity">
    <text evidence="1">Belongs to the PPR family. P subfamily.</text>
</comment>
<evidence type="ECO:0000256" key="2">
    <source>
        <dbReference type="ARBA" id="ARBA00022737"/>
    </source>
</evidence>
<dbReference type="PROSITE" id="PS51375">
    <property type="entry name" value="PPR"/>
    <property type="match status" value="1"/>
</dbReference>
<sequence length="175" mass="19415">MYEAAFVITNTKDLVLDSSNRNRLDLFWDVYNEMAERSVVFDVHIYEKLIVAHCRGGNVQLAKDVLLKAEEKFGMVSVAVYGLVNEALCMKGDVDEALELKKRMIIKGLVPSKHILIEGLLKGRDAAAANGLVHEMVSLGMNIDPKIYDSFICVMSKEGAMEKAKALFDGMIASE</sequence>
<evidence type="ECO:0008006" key="6">
    <source>
        <dbReference type="Google" id="ProtNLM"/>
    </source>
</evidence>
<dbReference type="Gene3D" id="1.25.40.10">
    <property type="entry name" value="Tetratricopeptide repeat domain"/>
    <property type="match status" value="2"/>
</dbReference>
<name>A0ABQ7XFK3_BRANA</name>
<evidence type="ECO:0000313" key="4">
    <source>
        <dbReference type="EMBL" id="KAH0854671.1"/>
    </source>
</evidence>
<evidence type="ECO:0000313" key="5">
    <source>
        <dbReference type="Proteomes" id="UP000824890"/>
    </source>
</evidence>
<protein>
    <recommendedName>
        <fullName evidence="6">Pentatricopeptide repeat-containing protein</fullName>
    </recommendedName>
</protein>
<gene>
    <name evidence="4" type="ORF">HID58_057726</name>
</gene>
<dbReference type="Proteomes" id="UP000824890">
    <property type="component" value="Unassembled WGS sequence"/>
</dbReference>
<dbReference type="PANTHER" id="PTHR47447:SF17">
    <property type="entry name" value="OS12G0638900 PROTEIN"/>
    <property type="match status" value="1"/>
</dbReference>
<feature type="repeat" description="PPR" evidence="3">
    <location>
        <begin position="77"/>
        <end position="111"/>
    </location>
</feature>
<organism evidence="4 5">
    <name type="scientific">Brassica napus</name>
    <name type="common">Rape</name>
    <dbReference type="NCBI Taxonomy" id="3708"/>
    <lineage>
        <taxon>Eukaryota</taxon>
        <taxon>Viridiplantae</taxon>
        <taxon>Streptophyta</taxon>
        <taxon>Embryophyta</taxon>
        <taxon>Tracheophyta</taxon>
        <taxon>Spermatophyta</taxon>
        <taxon>Magnoliopsida</taxon>
        <taxon>eudicotyledons</taxon>
        <taxon>Gunneridae</taxon>
        <taxon>Pentapetalae</taxon>
        <taxon>rosids</taxon>
        <taxon>malvids</taxon>
        <taxon>Brassicales</taxon>
        <taxon>Brassicaceae</taxon>
        <taxon>Brassiceae</taxon>
        <taxon>Brassica</taxon>
    </lineage>
</organism>
<reference evidence="4 5" key="1">
    <citation type="submission" date="2021-05" db="EMBL/GenBank/DDBJ databases">
        <title>Genome Assembly of Synthetic Allotetraploid Brassica napus Reveals Homoeologous Exchanges between Subgenomes.</title>
        <authorList>
            <person name="Davis J.T."/>
        </authorList>
    </citation>
    <scope>NUCLEOTIDE SEQUENCE [LARGE SCALE GENOMIC DNA]</scope>
    <source>
        <strain evidence="5">cv. Da-Ae</strain>
        <tissue evidence="4">Seedling</tissue>
    </source>
</reference>